<accession>A0A117RGD2</accession>
<evidence type="ECO:0000259" key="2">
    <source>
        <dbReference type="Pfam" id="PF11706"/>
    </source>
</evidence>
<dbReference type="Pfam" id="PF07336">
    <property type="entry name" value="ABATE"/>
    <property type="match status" value="1"/>
</dbReference>
<dbReference type="Pfam" id="PF11706">
    <property type="entry name" value="zf-CGNR"/>
    <property type="match status" value="1"/>
</dbReference>
<keyword evidence="4" id="KW-1185">Reference proteome</keyword>
<protein>
    <recommendedName>
        <fullName evidence="2">Zinc finger CGNR domain-containing protein</fullName>
    </recommendedName>
</protein>
<dbReference type="InterPro" id="IPR010852">
    <property type="entry name" value="ABATE"/>
</dbReference>
<dbReference type="Gene3D" id="1.10.3300.10">
    <property type="entry name" value="Jann2411-like domain"/>
    <property type="match status" value="1"/>
</dbReference>
<organism evidence="3 4">
    <name type="scientific">Streptomyces griseoruber</name>
    <dbReference type="NCBI Taxonomy" id="1943"/>
    <lineage>
        <taxon>Bacteria</taxon>
        <taxon>Bacillati</taxon>
        <taxon>Actinomycetota</taxon>
        <taxon>Actinomycetes</taxon>
        <taxon>Kitasatosporales</taxon>
        <taxon>Streptomycetaceae</taxon>
        <taxon>Streptomyces</taxon>
    </lineage>
</organism>
<name>A0A117RGD2_9ACTN</name>
<dbReference type="InterPro" id="IPR023286">
    <property type="entry name" value="ABATE_dom_sf"/>
</dbReference>
<dbReference type="InterPro" id="IPR021005">
    <property type="entry name" value="Znf_CGNR"/>
</dbReference>
<evidence type="ECO:0000313" key="4">
    <source>
        <dbReference type="Proteomes" id="UP000052982"/>
    </source>
</evidence>
<dbReference type="Proteomes" id="UP000052982">
    <property type="component" value="Unassembled WGS sequence"/>
</dbReference>
<gene>
    <name evidence="3" type="ORF">AQJ64_00875</name>
</gene>
<dbReference type="PANTHER" id="PTHR35525:SF3">
    <property type="entry name" value="BLL6575 PROTEIN"/>
    <property type="match status" value="1"/>
</dbReference>
<comment type="caution">
    <text evidence="3">The sequence shown here is derived from an EMBL/GenBank/DDBJ whole genome shotgun (WGS) entry which is preliminary data.</text>
</comment>
<feature type="domain" description="Zinc finger CGNR" evidence="2">
    <location>
        <begin position="163"/>
        <end position="206"/>
    </location>
</feature>
<evidence type="ECO:0000256" key="1">
    <source>
        <dbReference type="SAM" id="MobiDB-lite"/>
    </source>
</evidence>
<sequence length="216" mass="23019">MQNVYTSVMEKRGQGDPDIGAAPVGSDGNDRFGVAVAPGELRIVQDLLNTASIGRAGGDVPDLLDAPDSAARWLGAYGITGDSPGVSDLRTLRDAIRRSLVERDHGPDRDAGARPAAVESVARVRLEADGTVRFVPGSVGIPALGQRVLLAIYDAQLAGTWRRLKLCRNPLCAVAFWDSSRNTSGVWHDVRTCGNVANLRKSRARRGRPGQNLPTS</sequence>
<dbReference type="SUPFAM" id="SSF160904">
    <property type="entry name" value="Jann2411-like"/>
    <property type="match status" value="1"/>
</dbReference>
<dbReference type="PANTHER" id="PTHR35525">
    <property type="entry name" value="BLL6575 PROTEIN"/>
    <property type="match status" value="1"/>
</dbReference>
<evidence type="ECO:0000313" key="3">
    <source>
        <dbReference type="EMBL" id="KUN89265.1"/>
    </source>
</evidence>
<dbReference type="EMBL" id="LMWW01000001">
    <property type="protein sequence ID" value="KUN89265.1"/>
    <property type="molecule type" value="Genomic_DNA"/>
</dbReference>
<feature type="region of interest" description="Disordered" evidence="1">
    <location>
        <begin position="1"/>
        <end position="26"/>
    </location>
</feature>
<proteinExistence type="predicted"/>
<dbReference type="STRING" id="1943.AQJ64_00875"/>
<dbReference type="AlphaFoldDB" id="A0A117RGD2"/>
<reference evidence="3 4" key="1">
    <citation type="submission" date="2015-10" db="EMBL/GenBank/DDBJ databases">
        <title>Draft genome sequence of Streptomyces griseoruber DSM 40281, type strain for the species Streptomyces griseoruber.</title>
        <authorList>
            <person name="Ruckert C."/>
            <person name="Winkler A."/>
            <person name="Kalinowski J."/>
            <person name="Kampfer P."/>
            <person name="Glaeser S."/>
        </authorList>
    </citation>
    <scope>NUCLEOTIDE SEQUENCE [LARGE SCALE GENOMIC DNA]</scope>
    <source>
        <strain evidence="3 4">DSM 40281</strain>
    </source>
</reference>